<dbReference type="EMBL" id="CP002541">
    <property type="protein sequence ID" value="ADY14736.1"/>
    <property type="molecule type" value="Genomic_DNA"/>
</dbReference>
<dbReference type="RefSeq" id="WP_013608579.1">
    <property type="nucleotide sequence ID" value="NC_015152.1"/>
</dbReference>
<dbReference type="Pfam" id="PF20436">
    <property type="entry name" value="LonB_AAA-LID"/>
    <property type="match status" value="1"/>
</dbReference>
<evidence type="ECO:0000256" key="2">
    <source>
        <dbReference type="PROSITE-ProRule" id="PRU01122"/>
    </source>
</evidence>
<dbReference type="STRING" id="158189.SpiBuddy_2928"/>
<feature type="active site" evidence="2">
    <location>
        <position position="536"/>
    </location>
</feature>
<dbReference type="Pfam" id="PF20437">
    <property type="entry name" value="LonC_helical"/>
    <property type="match status" value="1"/>
</dbReference>
<dbReference type="InterPro" id="IPR046844">
    <property type="entry name" value="Lon-like_helical"/>
</dbReference>
<dbReference type="GO" id="GO:0004252">
    <property type="term" value="F:serine-type endopeptidase activity"/>
    <property type="evidence" value="ECO:0007669"/>
    <property type="project" value="UniProtKB-UniRule"/>
</dbReference>
<evidence type="ECO:0000313" key="4">
    <source>
        <dbReference type="EMBL" id="ADY14736.1"/>
    </source>
</evidence>
<reference evidence="5" key="1">
    <citation type="submission" date="2011-02" db="EMBL/GenBank/DDBJ databases">
        <title>Complete sequence of Spirochaeta sp. Buddy.</title>
        <authorList>
            <person name="Lucas S."/>
            <person name="Copeland A."/>
            <person name="Lapidus A."/>
            <person name="Cheng J.-F."/>
            <person name="Goodwin L."/>
            <person name="Pitluck S."/>
            <person name="Zeytun A."/>
            <person name="Detter J.C."/>
            <person name="Han C."/>
            <person name="Tapia R."/>
            <person name="Land M."/>
            <person name="Hauser L."/>
            <person name="Kyrpides N."/>
            <person name="Ivanova N."/>
            <person name="Mikhailova N."/>
            <person name="Pagani I."/>
            <person name="Ritalahti K.M."/>
            <person name="Loeffler F.E."/>
            <person name="Woyke T."/>
        </authorList>
    </citation>
    <scope>NUCLEOTIDE SEQUENCE [LARGE SCALE GENOMIC DNA]</scope>
    <source>
        <strain evidence="5">ATCC BAA-1886 / DSM 22777 / Buddy</strain>
    </source>
</reference>
<dbReference type="GO" id="GO:0030163">
    <property type="term" value="P:protein catabolic process"/>
    <property type="evidence" value="ECO:0007669"/>
    <property type="project" value="InterPro"/>
</dbReference>
<dbReference type="Gene3D" id="3.40.50.300">
    <property type="entry name" value="P-loop containing nucleotide triphosphate hydrolases"/>
    <property type="match status" value="1"/>
</dbReference>
<dbReference type="InterPro" id="IPR046843">
    <property type="entry name" value="LonB_AAA-LID"/>
</dbReference>
<dbReference type="Gene3D" id="1.10.8.60">
    <property type="match status" value="1"/>
</dbReference>
<comment type="similarity">
    <text evidence="2">Belongs to the peptidase S16 family.</text>
</comment>
<name>F0RTN8_SPHGB</name>
<dbReference type="Proteomes" id="UP000008466">
    <property type="component" value="Chromosome"/>
</dbReference>
<dbReference type="Pfam" id="PF13654">
    <property type="entry name" value="AAA_32"/>
    <property type="match status" value="1"/>
</dbReference>
<accession>F0RTN8</accession>
<dbReference type="GO" id="GO:0006508">
    <property type="term" value="P:proteolysis"/>
    <property type="evidence" value="ECO:0007669"/>
    <property type="project" value="UniProtKB-KW"/>
</dbReference>
<dbReference type="PRINTS" id="PR00830">
    <property type="entry name" value="ENDOLAPTASE"/>
</dbReference>
<dbReference type="eggNOG" id="COG1067">
    <property type="taxonomic scope" value="Bacteria"/>
</dbReference>
<dbReference type="MEROPS" id="S16.A10"/>
<dbReference type="GO" id="GO:0004176">
    <property type="term" value="F:ATP-dependent peptidase activity"/>
    <property type="evidence" value="ECO:0007669"/>
    <property type="project" value="UniProtKB-UniRule"/>
</dbReference>
<dbReference type="KEGG" id="sbu:SpiBuddy_2928"/>
<dbReference type="PANTHER" id="PTHR10046">
    <property type="entry name" value="ATP DEPENDENT LON PROTEASE FAMILY MEMBER"/>
    <property type="match status" value="1"/>
</dbReference>
<feature type="active site" evidence="2">
    <location>
        <position position="579"/>
    </location>
</feature>
<dbReference type="InterPro" id="IPR014721">
    <property type="entry name" value="Ribsml_uS5_D2-typ_fold_subgr"/>
</dbReference>
<dbReference type="OrthoDB" id="9758568at2"/>
<comment type="catalytic activity">
    <reaction evidence="2">
        <text>Hydrolysis of proteins in presence of ATP.</text>
        <dbReference type="EC" id="3.4.21.53"/>
    </reaction>
</comment>
<dbReference type="PROSITE" id="PS51786">
    <property type="entry name" value="LON_PROTEOLYTIC"/>
    <property type="match status" value="1"/>
</dbReference>
<evidence type="ECO:0000313" key="5">
    <source>
        <dbReference type="Proteomes" id="UP000008466"/>
    </source>
</evidence>
<keyword evidence="2" id="KW-0378">Hydrolase</keyword>
<dbReference type="InterPro" id="IPR008269">
    <property type="entry name" value="Lon_proteolytic"/>
</dbReference>
<proteinExistence type="inferred from homology"/>
<keyword evidence="2" id="KW-0720">Serine protease</keyword>
<dbReference type="EC" id="3.4.21.53" evidence="2"/>
<dbReference type="InterPro" id="IPR027417">
    <property type="entry name" value="P-loop_NTPase"/>
</dbReference>
<dbReference type="HOGENOM" id="CLU_014785_0_1_12"/>
<dbReference type="GO" id="GO:0005524">
    <property type="term" value="F:ATP binding"/>
    <property type="evidence" value="ECO:0007669"/>
    <property type="project" value="InterPro"/>
</dbReference>
<protein>
    <recommendedName>
        <fullName evidence="2">endopeptidase La</fullName>
        <ecNumber evidence="2">3.4.21.53</ecNumber>
    </recommendedName>
</protein>
<gene>
    <name evidence="4" type="ordered locus">SpiBuddy_2928</name>
</gene>
<evidence type="ECO:0000259" key="3">
    <source>
        <dbReference type="PROSITE" id="PS51786"/>
    </source>
</evidence>
<dbReference type="InterPro" id="IPR041699">
    <property type="entry name" value="AAA_32"/>
</dbReference>
<sequence length="677" mass="75368">MTDTQVRAKPLTYEEASFDFDIATIRGCRALGSSEPIVGQPRALRTLELGLSLSKTGYNIFVSGDSGSGRHEAVRHAVQETRHDTSQLRDLVYVYNFLQPNSPRVLTFKPGDGHLFCDAAEAFNQELLALALQKRDFYATALELLAEFEAQFPDHSLFDHFNQIRLDLKRMEKHIQGLDEKACKLDPLATKYRANLLVNHAKATQRPFIIESHPSFSNLFGSVDSEQKMPHMALHAGSLLEASGGFLVIDAEELLSEHGLWDALKRYLDANALTLESGTITKGELRSPSIRPQMPRIPVKVILIGSEETYDTLTEGDERFLTLFKLCAQFDYSMRLNEQTIAQTIANLDSYAKANKLLELSDEAFLQLLRYSCWYVESREHLSTQFSTLYDLLEESNWWARYHKKKQIDDQVVLTAHEEREYANGISESKINEEILSGDMIISLSGTKVGVVNGLAVMDRGSASFGTPTVISCTVAPGNEGIVNIEHEAGLSGEIHDKGLLILEGYLRKHYARTFPLSIYAGIAFEQSYAEVDGDSASSSELYALLSAIGELPVRQDIAVTGSVNQMGMIQPVGGINEKIEGFFHTCQATGLTGKQGVIIPIQNVRNLILDYEVLEAIKEGKFFIYPIRSIDEGMQLLTGRPAGIRNAKGNYGAGNFNYDIEDRLRKMYQAVLANRG</sequence>
<dbReference type="Gene3D" id="3.30.230.10">
    <property type="match status" value="1"/>
</dbReference>
<organism evidence="4 5">
    <name type="scientific">Sphaerochaeta globosa (strain ATCC BAA-1886 / DSM 22777 / Buddy)</name>
    <name type="common">Spirochaeta sp. (strain Buddy)</name>
    <dbReference type="NCBI Taxonomy" id="158189"/>
    <lineage>
        <taxon>Bacteria</taxon>
        <taxon>Pseudomonadati</taxon>
        <taxon>Spirochaetota</taxon>
        <taxon>Spirochaetia</taxon>
        <taxon>Spirochaetales</taxon>
        <taxon>Sphaerochaetaceae</taxon>
        <taxon>Sphaerochaeta</taxon>
    </lineage>
</organism>
<dbReference type="AlphaFoldDB" id="F0RTN8"/>
<dbReference type="SUPFAM" id="SSF54211">
    <property type="entry name" value="Ribosomal protein S5 domain 2-like"/>
    <property type="match status" value="1"/>
</dbReference>
<dbReference type="Pfam" id="PF05362">
    <property type="entry name" value="Lon_C"/>
    <property type="match status" value="1"/>
</dbReference>
<feature type="domain" description="Lon proteolytic" evidence="3">
    <location>
        <begin position="446"/>
        <end position="641"/>
    </location>
</feature>
<dbReference type="InterPro" id="IPR020568">
    <property type="entry name" value="Ribosomal_Su5_D2-typ_SF"/>
</dbReference>
<keyword evidence="1 2" id="KW-0645">Protease</keyword>
<evidence type="ECO:0000256" key="1">
    <source>
        <dbReference type="ARBA" id="ARBA00022670"/>
    </source>
</evidence>
<dbReference type="InterPro" id="IPR027065">
    <property type="entry name" value="Lon_Prtase"/>
</dbReference>
<keyword evidence="5" id="KW-1185">Reference proteome</keyword>